<dbReference type="Proteomes" id="UP000196386">
    <property type="component" value="Unassembled WGS sequence"/>
</dbReference>
<accession>A0A1Y4N4V9</accession>
<dbReference type="RefSeq" id="WP_087299985.1">
    <property type="nucleotide sequence ID" value="NZ_NFKP01000003.1"/>
</dbReference>
<evidence type="ECO:0000313" key="1">
    <source>
        <dbReference type="EMBL" id="OUP70739.1"/>
    </source>
</evidence>
<organism evidence="1 2">
    <name type="scientific">Anaerotruncus colihominis</name>
    <dbReference type="NCBI Taxonomy" id="169435"/>
    <lineage>
        <taxon>Bacteria</taxon>
        <taxon>Bacillati</taxon>
        <taxon>Bacillota</taxon>
        <taxon>Clostridia</taxon>
        <taxon>Eubacteriales</taxon>
        <taxon>Oscillospiraceae</taxon>
        <taxon>Anaerotruncus</taxon>
    </lineage>
</organism>
<protein>
    <submittedName>
        <fullName evidence="1">Uncharacterized protein</fullName>
    </submittedName>
</protein>
<gene>
    <name evidence="1" type="ORF">B5F11_04650</name>
</gene>
<proteinExistence type="predicted"/>
<comment type="caution">
    <text evidence="1">The sequence shown here is derived from an EMBL/GenBank/DDBJ whole genome shotgun (WGS) entry which is preliminary data.</text>
</comment>
<reference evidence="2" key="1">
    <citation type="submission" date="2017-04" db="EMBL/GenBank/DDBJ databases">
        <title>Function of individual gut microbiota members based on whole genome sequencing of pure cultures obtained from chicken caecum.</title>
        <authorList>
            <person name="Medvecky M."/>
            <person name="Cejkova D."/>
            <person name="Polansky O."/>
            <person name="Karasova D."/>
            <person name="Kubasova T."/>
            <person name="Cizek A."/>
            <person name="Rychlik I."/>
        </authorList>
    </citation>
    <scope>NUCLEOTIDE SEQUENCE [LARGE SCALE GENOMIC DNA]</scope>
    <source>
        <strain evidence="2">An175</strain>
    </source>
</reference>
<dbReference type="AlphaFoldDB" id="A0A1Y4N4V9"/>
<sequence length="76" mass="9270">MEEAKWYFTHESEEDRIWYRIFFSMCKKFGISWSKATSTQKAFIEEITRVNYEREMVKRELQTKPIRGFFDEAVSA</sequence>
<name>A0A1Y4N4V9_9FIRM</name>
<evidence type="ECO:0000313" key="2">
    <source>
        <dbReference type="Proteomes" id="UP000196386"/>
    </source>
</evidence>
<dbReference type="EMBL" id="NFKP01000003">
    <property type="protein sequence ID" value="OUP70739.1"/>
    <property type="molecule type" value="Genomic_DNA"/>
</dbReference>